<dbReference type="Proteomes" id="UP000707138">
    <property type="component" value="Unassembled WGS sequence"/>
</dbReference>
<dbReference type="PIRSF" id="PIRSF037847">
    <property type="entry name" value="NiaR"/>
    <property type="match status" value="1"/>
</dbReference>
<keyword evidence="4" id="KW-1185">Reference proteome</keyword>
<organism evidence="3 4">
    <name type="scientific">Veillonella magna</name>
    <dbReference type="NCBI Taxonomy" id="464322"/>
    <lineage>
        <taxon>Bacteria</taxon>
        <taxon>Bacillati</taxon>
        <taxon>Bacillota</taxon>
        <taxon>Negativicutes</taxon>
        <taxon>Veillonellales</taxon>
        <taxon>Veillonellaceae</taxon>
        <taxon>Veillonella</taxon>
    </lineage>
</organism>
<protein>
    <submittedName>
        <fullName evidence="3">Transcription repressor NadR</fullName>
    </submittedName>
</protein>
<evidence type="ECO:0000259" key="1">
    <source>
        <dbReference type="Pfam" id="PF02829"/>
    </source>
</evidence>
<proteinExistence type="predicted"/>
<dbReference type="PANTHER" id="PTHR40068">
    <property type="entry name" value="TRANSCRIPTION REPRESSOR NIAR-RELATED"/>
    <property type="match status" value="1"/>
</dbReference>
<dbReference type="Pfam" id="PF02829">
    <property type="entry name" value="3H"/>
    <property type="match status" value="1"/>
</dbReference>
<dbReference type="PANTHER" id="PTHR40068:SF1">
    <property type="entry name" value="TRANSCRIPTION REPRESSOR NIAR-RELATED"/>
    <property type="match status" value="1"/>
</dbReference>
<dbReference type="RefSeq" id="WP_205087955.1">
    <property type="nucleotide sequence ID" value="NZ_JACJLA010000010.1"/>
</dbReference>
<dbReference type="SUPFAM" id="SSF75500">
    <property type="entry name" value="Putative transcriptional regulator TM1602, C-terminal domain"/>
    <property type="match status" value="1"/>
</dbReference>
<dbReference type="InterPro" id="IPR036388">
    <property type="entry name" value="WH-like_DNA-bd_sf"/>
</dbReference>
<evidence type="ECO:0000313" key="3">
    <source>
        <dbReference type="EMBL" id="MBM6912950.1"/>
    </source>
</evidence>
<dbReference type="EMBL" id="JACJLA010000010">
    <property type="protein sequence ID" value="MBM6912950.1"/>
    <property type="molecule type" value="Genomic_DNA"/>
</dbReference>
<dbReference type="Pfam" id="PF08279">
    <property type="entry name" value="HTH_11"/>
    <property type="match status" value="1"/>
</dbReference>
<dbReference type="InterPro" id="IPR013196">
    <property type="entry name" value="HTH_11"/>
</dbReference>
<sequence>MRSKERQQTIIRYLAKANAPIAGGELAEMCDVSRPIIVGDIAALRQEGYPILSTPRGYTMTMPGSSSVKRIIVCRHDATRVEEELTTIITMGGVMYTIGVEHDVYGHIEASLYIRTLEECRQFIEKFASSANQLLSTVSGGVHTHLIGADTPERLSLIIDTLRQKGFLYETVVS</sequence>
<dbReference type="InterPro" id="IPR026043">
    <property type="entry name" value="NadR"/>
</dbReference>
<feature type="domain" description="3H" evidence="1">
    <location>
        <begin position="72"/>
        <end position="168"/>
    </location>
</feature>
<dbReference type="Gene3D" id="1.10.10.10">
    <property type="entry name" value="Winged helix-like DNA-binding domain superfamily/Winged helix DNA-binding domain"/>
    <property type="match status" value="1"/>
</dbReference>
<dbReference type="Gene3D" id="3.30.1340.20">
    <property type="entry name" value="3H domain"/>
    <property type="match status" value="1"/>
</dbReference>
<name>A0ABS2GGI7_9FIRM</name>
<dbReference type="InterPro" id="IPR036390">
    <property type="entry name" value="WH_DNA-bd_sf"/>
</dbReference>
<comment type="caution">
    <text evidence="3">The sequence shown here is derived from an EMBL/GenBank/DDBJ whole genome shotgun (WGS) entry which is preliminary data.</text>
</comment>
<accession>A0ABS2GGI7</accession>
<dbReference type="InterPro" id="IPR035922">
    <property type="entry name" value="3H_dom_sf"/>
</dbReference>
<feature type="domain" description="Helix-turn-helix type 11" evidence="2">
    <location>
        <begin position="6"/>
        <end position="58"/>
    </location>
</feature>
<evidence type="ECO:0000313" key="4">
    <source>
        <dbReference type="Proteomes" id="UP000707138"/>
    </source>
</evidence>
<gene>
    <name evidence="3" type="ORF">H6A01_06380</name>
</gene>
<dbReference type="InterPro" id="IPR004173">
    <property type="entry name" value="3H_domain"/>
</dbReference>
<reference evidence="3 4" key="1">
    <citation type="journal article" date="2021" name="Sci. Rep.">
        <title>The distribution of antibiotic resistance genes in chicken gut microbiota commensals.</title>
        <authorList>
            <person name="Juricova H."/>
            <person name="Matiasovicova J."/>
            <person name="Kubasova T."/>
            <person name="Cejkova D."/>
            <person name="Rychlik I."/>
        </authorList>
    </citation>
    <scope>NUCLEOTIDE SEQUENCE [LARGE SCALE GENOMIC DNA]</scope>
    <source>
        <strain evidence="3 4">An537</strain>
    </source>
</reference>
<evidence type="ECO:0000259" key="2">
    <source>
        <dbReference type="Pfam" id="PF08279"/>
    </source>
</evidence>
<dbReference type="SUPFAM" id="SSF46785">
    <property type="entry name" value="Winged helix' DNA-binding domain"/>
    <property type="match status" value="1"/>
</dbReference>